<keyword evidence="2" id="KW-1133">Transmembrane helix</keyword>
<evidence type="ECO:0000256" key="2">
    <source>
        <dbReference type="SAM" id="Phobius"/>
    </source>
</evidence>
<feature type="region of interest" description="Disordered" evidence="1">
    <location>
        <begin position="1"/>
        <end position="23"/>
    </location>
</feature>
<dbReference type="RefSeq" id="WP_188772970.1">
    <property type="nucleotide sequence ID" value="NZ_BMHK01000041.1"/>
</dbReference>
<keyword evidence="4" id="KW-1185">Reference proteome</keyword>
<evidence type="ECO:0000313" key="3">
    <source>
        <dbReference type="EMBL" id="GGC14174.1"/>
    </source>
</evidence>
<keyword evidence="2" id="KW-0812">Transmembrane</keyword>
<dbReference type="EMBL" id="BMHK01000041">
    <property type="protein sequence ID" value="GGC14174.1"/>
    <property type="molecule type" value="Genomic_DNA"/>
</dbReference>
<keyword evidence="2" id="KW-0472">Membrane</keyword>
<reference evidence="3" key="2">
    <citation type="submission" date="2020-09" db="EMBL/GenBank/DDBJ databases">
        <authorList>
            <person name="Sun Q."/>
            <person name="Zhou Y."/>
        </authorList>
    </citation>
    <scope>NUCLEOTIDE SEQUENCE</scope>
    <source>
        <strain evidence="3">CGMCC 1.15095</strain>
    </source>
</reference>
<dbReference type="Proteomes" id="UP000608154">
    <property type="component" value="Unassembled WGS sequence"/>
</dbReference>
<name>A0A916X678_9SPHN</name>
<protein>
    <submittedName>
        <fullName evidence="3">Uncharacterized protein</fullName>
    </submittedName>
</protein>
<reference evidence="3" key="1">
    <citation type="journal article" date="2014" name="Int. J. Syst. Evol. Microbiol.">
        <title>Complete genome sequence of Corynebacterium casei LMG S-19264T (=DSM 44701T), isolated from a smear-ripened cheese.</title>
        <authorList>
            <consortium name="US DOE Joint Genome Institute (JGI-PGF)"/>
            <person name="Walter F."/>
            <person name="Albersmeier A."/>
            <person name="Kalinowski J."/>
            <person name="Ruckert C."/>
        </authorList>
    </citation>
    <scope>NUCLEOTIDE SEQUENCE</scope>
    <source>
        <strain evidence="3">CGMCC 1.15095</strain>
    </source>
</reference>
<feature type="compositionally biased region" description="Polar residues" evidence="1">
    <location>
        <begin position="1"/>
        <end position="16"/>
    </location>
</feature>
<comment type="caution">
    <text evidence="3">The sequence shown here is derived from an EMBL/GenBank/DDBJ whole genome shotgun (WGS) entry which is preliminary data.</text>
</comment>
<organism evidence="3 4">
    <name type="scientific">Novosphingobium endophyticum</name>
    <dbReference type="NCBI Taxonomy" id="1955250"/>
    <lineage>
        <taxon>Bacteria</taxon>
        <taxon>Pseudomonadati</taxon>
        <taxon>Pseudomonadota</taxon>
        <taxon>Alphaproteobacteria</taxon>
        <taxon>Sphingomonadales</taxon>
        <taxon>Sphingomonadaceae</taxon>
        <taxon>Novosphingobium</taxon>
    </lineage>
</organism>
<dbReference type="AlphaFoldDB" id="A0A916X678"/>
<gene>
    <name evidence="3" type="ORF">GCM10011494_36250</name>
</gene>
<evidence type="ECO:0000313" key="4">
    <source>
        <dbReference type="Proteomes" id="UP000608154"/>
    </source>
</evidence>
<feature type="transmembrane region" description="Helical" evidence="2">
    <location>
        <begin position="156"/>
        <end position="179"/>
    </location>
</feature>
<proteinExistence type="predicted"/>
<accession>A0A916X678</accession>
<evidence type="ECO:0000256" key="1">
    <source>
        <dbReference type="SAM" id="MobiDB-lite"/>
    </source>
</evidence>
<sequence>MSVTAPKNEPATSDSNRTIRHGSESRDGLLLGLQLCRANTMSLTRLQLALRTGNRHCALEAIDRLHALDAKIEHLVERLPPPANERHEWNAIARHLEDQKIAIAFEKLALASEISGPGMVSSTHNGYDYVGEDKAAAWPFTLTRQAAPLRVVNTRLIVGALVILLAVVMLSSVAVIASAL</sequence>